<dbReference type="InterPro" id="IPR051966">
    <property type="entry name" value="RPAP3"/>
</dbReference>
<evidence type="ECO:0000256" key="3">
    <source>
        <dbReference type="ARBA" id="ARBA00022803"/>
    </source>
</evidence>
<evidence type="ECO:0000313" key="6">
    <source>
        <dbReference type="Proteomes" id="UP001152795"/>
    </source>
</evidence>
<dbReference type="PANTHER" id="PTHR46423">
    <property type="entry name" value="RNA POLYMERASE II-ASSOCIATED PROTEIN 3"/>
    <property type="match status" value="1"/>
</dbReference>
<dbReference type="PROSITE" id="PS50865">
    <property type="entry name" value="ZF_MYND_2"/>
    <property type="match status" value="1"/>
</dbReference>
<evidence type="ECO:0000256" key="2">
    <source>
        <dbReference type="ARBA" id="ARBA00022771"/>
    </source>
</evidence>
<keyword evidence="6" id="KW-1185">Reference proteome</keyword>
<dbReference type="SUPFAM" id="SSF144232">
    <property type="entry name" value="HIT/MYND zinc finger-like"/>
    <property type="match status" value="1"/>
</dbReference>
<dbReference type="GO" id="GO:0101031">
    <property type="term" value="C:protein folding chaperone complex"/>
    <property type="evidence" value="ECO:0007669"/>
    <property type="project" value="TreeGrafter"/>
</dbReference>
<dbReference type="InterPro" id="IPR012334">
    <property type="entry name" value="Pectin_lyas_fold"/>
</dbReference>
<keyword evidence="4" id="KW-0862">Zinc</keyword>
<keyword evidence="1" id="KW-0479">Metal-binding</keyword>
<proteinExistence type="predicted"/>
<dbReference type="EMBL" id="CACRXK020022552">
    <property type="protein sequence ID" value="CAB4036920.1"/>
    <property type="molecule type" value="Genomic_DNA"/>
</dbReference>
<dbReference type="SUPFAM" id="SSF51126">
    <property type="entry name" value="Pectin lyase-like"/>
    <property type="match status" value="1"/>
</dbReference>
<dbReference type="InterPro" id="IPR027417">
    <property type="entry name" value="P-loop_NTPase"/>
</dbReference>
<dbReference type="Pfam" id="PF13229">
    <property type="entry name" value="Beta_helix"/>
    <property type="match status" value="1"/>
</dbReference>
<dbReference type="Gene3D" id="2.160.20.10">
    <property type="entry name" value="Single-stranded right-handed beta-helix, Pectin lyase-like"/>
    <property type="match status" value="1"/>
</dbReference>
<organism evidence="5 6">
    <name type="scientific">Paramuricea clavata</name>
    <name type="common">Red gorgonian</name>
    <name type="synonym">Violescent sea-whip</name>
    <dbReference type="NCBI Taxonomy" id="317549"/>
    <lineage>
        <taxon>Eukaryota</taxon>
        <taxon>Metazoa</taxon>
        <taxon>Cnidaria</taxon>
        <taxon>Anthozoa</taxon>
        <taxon>Octocorallia</taxon>
        <taxon>Malacalcyonacea</taxon>
        <taxon>Plexauridae</taxon>
        <taxon>Paramuricea</taxon>
    </lineage>
</organism>
<accession>A0A7D9JWG8</accession>
<dbReference type="SMART" id="SM00710">
    <property type="entry name" value="PbH1"/>
    <property type="match status" value="6"/>
</dbReference>
<dbReference type="PRINTS" id="PR00364">
    <property type="entry name" value="DISEASERSIST"/>
</dbReference>
<dbReference type="InterPro" id="IPR002893">
    <property type="entry name" value="Znf_MYND"/>
</dbReference>
<dbReference type="GO" id="GO:0008270">
    <property type="term" value="F:zinc ion binding"/>
    <property type="evidence" value="ECO:0007669"/>
    <property type="project" value="UniProtKB-KW"/>
</dbReference>
<evidence type="ECO:0000313" key="5">
    <source>
        <dbReference type="EMBL" id="CAB4036920.1"/>
    </source>
</evidence>
<name>A0A7D9JWG8_PARCT</name>
<gene>
    <name evidence="5" type="ORF">PACLA_8A069479</name>
</gene>
<evidence type="ECO:0000256" key="1">
    <source>
        <dbReference type="ARBA" id="ARBA00022723"/>
    </source>
</evidence>
<dbReference type="SUPFAM" id="SSF48452">
    <property type="entry name" value="TPR-like"/>
    <property type="match status" value="1"/>
</dbReference>
<dbReference type="OrthoDB" id="765884at2759"/>
<dbReference type="Pfam" id="PF01753">
    <property type="entry name" value="zf-MYND"/>
    <property type="match status" value="1"/>
</dbReference>
<protein>
    <submittedName>
        <fullName evidence="5">Stress-induced-phospho 1</fullName>
    </submittedName>
</protein>
<dbReference type="SUPFAM" id="SSF52540">
    <property type="entry name" value="P-loop containing nucleoside triphosphate hydrolases"/>
    <property type="match status" value="1"/>
</dbReference>
<dbReference type="InterPro" id="IPR011990">
    <property type="entry name" value="TPR-like_helical_dom_sf"/>
</dbReference>
<dbReference type="AlphaFoldDB" id="A0A7D9JWG8"/>
<dbReference type="InterPro" id="IPR006626">
    <property type="entry name" value="PbH1"/>
</dbReference>
<dbReference type="GO" id="GO:0043531">
    <property type="term" value="F:ADP binding"/>
    <property type="evidence" value="ECO:0007669"/>
    <property type="project" value="InterPro"/>
</dbReference>
<keyword evidence="2" id="KW-0863">Zinc-finger</keyword>
<keyword evidence="3" id="KW-0802">TPR repeat</keyword>
<dbReference type="Gene3D" id="6.10.140.2220">
    <property type="match status" value="1"/>
</dbReference>
<reference evidence="5" key="1">
    <citation type="submission" date="2020-04" db="EMBL/GenBank/DDBJ databases">
        <authorList>
            <person name="Alioto T."/>
            <person name="Alioto T."/>
            <person name="Gomez Garrido J."/>
        </authorList>
    </citation>
    <scope>NUCLEOTIDE SEQUENCE</scope>
    <source>
        <strain evidence="5">A484AB</strain>
    </source>
</reference>
<dbReference type="PROSITE" id="PS01360">
    <property type="entry name" value="ZF_MYND_1"/>
    <property type="match status" value="1"/>
</dbReference>
<dbReference type="SMART" id="SM00028">
    <property type="entry name" value="TPR"/>
    <property type="match status" value="2"/>
</dbReference>
<dbReference type="Gene3D" id="3.40.50.300">
    <property type="entry name" value="P-loop containing nucleotide triphosphate hydrolases"/>
    <property type="match status" value="1"/>
</dbReference>
<dbReference type="Gene3D" id="1.25.40.10">
    <property type="entry name" value="Tetratricopeptide repeat domain"/>
    <property type="match status" value="1"/>
</dbReference>
<comment type="caution">
    <text evidence="5">The sequence shown here is derived from an EMBL/GenBank/DDBJ whole genome shotgun (WGS) entry which is preliminary data.</text>
</comment>
<sequence length="1255" mass="141917">EKLLCCLNSFQSSLNKEICDLRDRQTRTETNVDRLKLQQLSLHSQYVSTVQDVEKIKIEVDKIATTNDEFRYVFHAPRKNPWFGGRVSELEDLASLLRLDDASQSEVNIAAVCGLGGVGKTSLATEFAQQRKDFYTGGVCWFSGEDDTTFENSVNDVATRLGTRSDSFGLTFSATLEMISRNKNPWLIVLDNMDQLNLSANIVKLVSGTWQHDVSGHLLITTRRKPTALANDIRGFDEKCCLSLRCFEIEEGKEFLCRRIGVVSEEDVDIVAEKLVQQLGGLPLALEQAGAYIKSLRCTISQYLELYDSQRLRLLNRQKATRVSEYDSPERVAVRTTWHLNFEHIKQTVDDGKAASTFLYASAFLNPNEIQKDIINIGEPPVEDEEFGECVKTTLGRQQVLKLLTDFSLFKETLLSNLSVHHLVQEVIQENLNQEQKIQSIIDAIRMLHYAFQNCSSPDELLSRVTSKREERPSMVSSSNLSRFFKWHKLCLHSYELVKHLQKVVKQLDDHSAMVFQPETARIVYECAIHLSANSKHDEAKVVANFANDIFNLSNQQLPASSLFPHTIPLPELVRRHIQYSCNTPATSKNDKCKDGVEMPIHSVTSEQLEEMRMEGNDLFKEGSYLDALKMYSDAIEKSKNTAFFDVRLLSNRASVYLKLGKYEEALQDADEYIFQQPKCWRGYARKALALVELKDTLGACVAASLAYYYERNIFRNFKPFMSKFDSLLEMHVFVCRNSSDLSSALWKAKADTPDDLSVIILEPGDYLVSSHTIESDIISDDGTTLVITNCILVGSGAECSVIFDDIIYVAFCEVFIAYNVNFHSRFAHCHFQPDSDVKLTHCSFTSSNHIYTSFCCKGELKVDSCKFHKCTKGGLLVVGDAEVKNSEFCGNGAGGLEVREGGRLLVRKSKMYANKQGLLIGPQVKECVVENCELYDNEWGGIVVDNCISGVVIKGNRIFDNDEPGIQMMKSNVSILENEIQSNNDWGITINLFSRADVKKNKIRNNKCGGISIDATSSRKKSVIEYNDISYNSGPGINEEGSLNEHRKNKLQNNKEERNQSTAQSEAKLCYYCKKTEKNLKKCTNCFMAQYCGRECQKSDWKNHKEVCDRLLSDGSIVVSYVQKPMMTDHLSPNKHVPINTFDGTPRRGPGLLPVGPQHCPPPDATNRFIAKMQAGIASREGKGYDPSVVRLYDRSLKIDGILTGADEIYHLVWQHGAMGQLFSYWKKLFMWVKGPEHGKLRVFINEFPPYQHW</sequence>
<evidence type="ECO:0000256" key="4">
    <source>
        <dbReference type="ARBA" id="ARBA00022833"/>
    </source>
</evidence>
<dbReference type="InterPro" id="IPR011050">
    <property type="entry name" value="Pectin_lyase_fold/virulence"/>
</dbReference>
<dbReference type="Proteomes" id="UP001152795">
    <property type="component" value="Unassembled WGS sequence"/>
</dbReference>
<dbReference type="PANTHER" id="PTHR46423:SF1">
    <property type="entry name" value="RNA POLYMERASE II-ASSOCIATED PROTEIN 3"/>
    <property type="match status" value="1"/>
</dbReference>
<dbReference type="InterPro" id="IPR039448">
    <property type="entry name" value="Beta_helix"/>
</dbReference>
<dbReference type="InterPro" id="IPR019734">
    <property type="entry name" value="TPR_rpt"/>
</dbReference>
<feature type="non-terminal residue" evidence="5">
    <location>
        <position position="1"/>
    </location>
</feature>